<evidence type="ECO:0000313" key="1">
    <source>
        <dbReference type="EMBL" id="KAJ7566472.1"/>
    </source>
</evidence>
<evidence type="ECO:0000313" key="2">
    <source>
        <dbReference type="Proteomes" id="UP001162992"/>
    </source>
</evidence>
<sequence>MEVIYMGCLKVDIETPHQDVVAANLFDNFNCVATFLNSDLRTKSYHNFCNSNYGLSFTTTCPSLQLMAAGANLICGELMPMSTNHGLIALSLWCSLLTDLRSGSLSLLSPSPYMSGSLLRGAWILAVEGRESHSCAGAGNERGLWGR</sequence>
<keyword evidence="2" id="KW-1185">Reference proteome</keyword>
<dbReference type="EMBL" id="CM055093">
    <property type="protein sequence ID" value="KAJ7566472.1"/>
    <property type="molecule type" value="Genomic_DNA"/>
</dbReference>
<comment type="caution">
    <text evidence="1">The sequence shown here is derived from an EMBL/GenBank/DDBJ whole genome shotgun (WGS) entry which is preliminary data.</text>
</comment>
<reference evidence="2" key="1">
    <citation type="journal article" date="2024" name="Proc. Natl. Acad. Sci. U.S.A.">
        <title>Extraordinary preservation of gene collinearity over three hundred million years revealed in homosporous lycophytes.</title>
        <authorList>
            <person name="Li C."/>
            <person name="Wickell D."/>
            <person name="Kuo L.Y."/>
            <person name="Chen X."/>
            <person name="Nie B."/>
            <person name="Liao X."/>
            <person name="Peng D."/>
            <person name="Ji J."/>
            <person name="Jenkins J."/>
            <person name="Williams M."/>
            <person name="Shu S."/>
            <person name="Plott C."/>
            <person name="Barry K."/>
            <person name="Rajasekar S."/>
            <person name="Grimwood J."/>
            <person name="Han X."/>
            <person name="Sun S."/>
            <person name="Hou Z."/>
            <person name="He W."/>
            <person name="Dai G."/>
            <person name="Sun C."/>
            <person name="Schmutz J."/>
            <person name="Leebens-Mack J.H."/>
            <person name="Li F.W."/>
            <person name="Wang L."/>
        </authorList>
    </citation>
    <scope>NUCLEOTIDE SEQUENCE [LARGE SCALE GENOMIC DNA]</scope>
    <source>
        <strain evidence="2">cv. PW_Plant_1</strain>
    </source>
</reference>
<proteinExistence type="predicted"/>
<name>A0ACC2EJ01_DIPCM</name>
<gene>
    <name evidence="1" type="ORF">O6H91_02G104800</name>
</gene>
<organism evidence="1 2">
    <name type="scientific">Diphasiastrum complanatum</name>
    <name type="common">Issler's clubmoss</name>
    <name type="synonym">Lycopodium complanatum</name>
    <dbReference type="NCBI Taxonomy" id="34168"/>
    <lineage>
        <taxon>Eukaryota</taxon>
        <taxon>Viridiplantae</taxon>
        <taxon>Streptophyta</taxon>
        <taxon>Embryophyta</taxon>
        <taxon>Tracheophyta</taxon>
        <taxon>Lycopodiopsida</taxon>
        <taxon>Lycopodiales</taxon>
        <taxon>Lycopodiaceae</taxon>
        <taxon>Lycopodioideae</taxon>
        <taxon>Diphasiastrum</taxon>
    </lineage>
</organism>
<dbReference type="Proteomes" id="UP001162992">
    <property type="component" value="Chromosome 2"/>
</dbReference>
<accession>A0ACC2EJ01</accession>
<protein>
    <submittedName>
        <fullName evidence="1">Uncharacterized protein</fullName>
    </submittedName>
</protein>